<name>A0ACD0P2A6_9BASI</name>
<dbReference type="EMBL" id="KZ819789">
    <property type="protein sequence ID" value="PWN52243.1"/>
    <property type="molecule type" value="Genomic_DNA"/>
</dbReference>
<feature type="non-terminal residue" evidence="1">
    <location>
        <position position="1"/>
    </location>
</feature>
<accession>A0ACD0P2A6</accession>
<evidence type="ECO:0000313" key="1">
    <source>
        <dbReference type="EMBL" id="PWN52243.1"/>
    </source>
</evidence>
<sequence length="61" mass="6425">ILAAMGLQREKAGRAASVTYLQIIFASLFQLVFLHVPISPLSAAGMTIILVAAVWVTVGKA</sequence>
<evidence type="ECO:0000313" key="2">
    <source>
        <dbReference type="Proteomes" id="UP000245626"/>
    </source>
</evidence>
<protein>
    <submittedName>
        <fullName evidence="1">Uncharacterized protein</fullName>
    </submittedName>
</protein>
<proteinExistence type="predicted"/>
<reference evidence="1 2" key="1">
    <citation type="journal article" date="2018" name="Mol. Biol. Evol.">
        <title>Broad Genomic Sampling Reveals a Smut Pathogenic Ancestry of the Fungal Clade Ustilaginomycotina.</title>
        <authorList>
            <person name="Kijpornyongpan T."/>
            <person name="Mondo S.J."/>
            <person name="Barry K."/>
            <person name="Sandor L."/>
            <person name="Lee J."/>
            <person name="Lipzen A."/>
            <person name="Pangilinan J."/>
            <person name="LaButti K."/>
            <person name="Hainaut M."/>
            <person name="Henrissat B."/>
            <person name="Grigoriev I.V."/>
            <person name="Spatafora J.W."/>
            <person name="Aime M.C."/>
        </authorList>
    </citation>
    <scope>NUCLEOTIDE SEQUENCE [LARGE SCALE GENOMIC DNA]</scope>
    <source>
        <strain evidence="1 2">SA 807</strain>
    </source>
</reference>
<keyword evidence="2" id="KW-1185">Reference proteome</keyword>
<dbReference type="Proteomes" id="UP000245626">
    <property type="component" value="Unassembled WGS sequence"/>
</dbReference>
<organism evidence="1 2">
    <name type="scientific">Violaceomyces palustris</name>
    <dbReference type="NCBI Taxonomy" id="1673888"/>
    <lineage>
        <taxon>Eukaryota</taxon>
        <taxon>Fungi</taxon>
        <taxon>Dikarya</taxon>
        <taxon>Basidiomycota</taxon>
        <taxon>Ustilaginomycotina</taxon>
        <taxon>Ustilaginomycetes</taxon>
        <taxon>Violaceomycetales</taxon>
        <taxon>Violaceomycetaceae</taxon>
        <taxon>Violaceomyces</taxon>
    </lineage>
</organism>
<gene>
    <name evidence="1" type="ORF">IE53DRAFT_367393</name>
</gene>